<dbReference type="EMBL" id="FMWL01000002">
    <property type="protein sequence ID" value="SCZ77033.1"/>
    <property type="molecule type" value="Genomic_DNA"/>
</dbReference>
<dbReference type="STRING" id="1120920.SAMN03080599_00530"/>
<evidence type="ECO:0000313" key="2">
    <source>
        <dbReference type="EMBL" id="SCZ77033.1"/>
    </source>
</evidence>
<keyword evidence="1" id="KW-1133">Transmembrane helix</keyword>
<dbReference type="OrthoDB" id="1757177at2"/>
<feature type="transmembrane region" description="Helical" evidence="1">
    <location>
        <begin position="47"/>
        <end position="70"/>
    </location>
</feature>
<dbReference type="RefSeq" id="WP_092589334.1">
    <property type="nucleotide sequence ID" value="NZ_FMWL01000002.1"/>
</dbReference>
<keyword evidence="1" id="KW-0812">Transmembrane</keyword>
<protein>
    <recommendedName>
        <fullName evidence="4">Cell division protein FtsL</fullName>
    </recommendedName>
</protein>
<reference evidence="2 3" key="1">
    <citation type="submission" date="2016-10" db="EMBL/GenBank/DDBJ databases">
        <authorList>
            <person name="de Groot N.N."/>
        </authorList>
    </citation>
    <scope>NUCLEOTIDE SEQUENCE [LARGE SCALE GENOMIC DNA]</scope>
    <source>
        <strain evidence="2 3">DSM 2784</strain>
    </source>
</reference>
<organism evidence="2 3">
    <name type="scientific">Acidaminobacter hydrogenoformans DSM 2784</name>
    <dbReference type="NCBI Taxonomy" id="1120920"/>
    <lineage>
        <taxon>Bacteria</taxon>
        <taxon>Bacillati</taxon>
        <taxon>Bacillota</taxon>
        <taxon>Clostridia</taxon>
        <taxon>Peptostreptococcales</taxon>
        <taxon>Acidaminobacteraceae</taxon>
        <taxon>Acidaminobacter</taxon>
    </lineage>
</organism>
<sequence>MSAARTMTDFQDYDDYRAYILKKNVEDAAFRHEIKAMHKKQRHRFAVTLRIIAFSAFLFAMLSFLVIRYADVYEAKYHIHAMTSEIKQINQEIEEINASMDSTVSLENVERVAVQELKMQYPQPEQIVYLTSNWKYSLDSISKSDYVVEDRMTTGADGIPN</sequence>
<proteinExistence type="predicted"/>
<evidence type="ECO:0000313" key="3">
    <source>
        <dbReference type="Proteomes" id="UP000199208"/>
    </source>
</evidence>
<dbReference type="Proteomes" id="UP000199208">
    <property type="component" value="Unassembled WGS sequence"/>
</dbReference>
<accession>A0A1G5RSF6</accession>
<evidence type="ECO:0008006" key="4">
    <source>
        <dbReference type="Google" id="ProtNLM"/>
    </source>
</evidence>
<keyword evidence="3" id="KW-1185">Reference proteome</keyword>
<evidence type="ECO:0000256" key="1">
    <source>
        <dbReference type="SAM" id="Phobius"/>
    </source>
</evidence>
<dbReference type="AlphaFoldDB" id="A0A1G5RSF6"/>
<keyword evidence="1" id="KW-0472">Membrane</keyword>
<gene>
    <name evidence="2" type="ORF">SAMN03080599_00530</name>
</gene>
<name>A0A1G5RSF6_9FIRM</name>